<accession>A0ABV7YD92</accession>
<sequence length="87" mass="8894">MPAHVDGNALAGPMSELFAFDVTVATAVCGSCGDNAHMGQAMVYVSAMGHVARCRSCGDVLMVLVETPNGTMLNVRGLTGLRIAPTG</sequence>
<comment type="caution">
    <text evidence="1">The sequence shown here is derived from an EMBL/GenBank/DDBJ whole genome shotgun (WGS) entry which is preliminary data.</text>
</comment>
<dbReference type="RefSeq" id="WP_205117870.1">
    <property type="nucleotide sequence ID" value="NZ_JAFBCM010000001.1"/>
</dbReference>
<dbReference type="InterPro" id="IPR045423">
    <property type="entry name" value="DUF6510"/>
</dbReference>
<protein>
    <submittedName>
        <fullName evidence="1">DUF6510 family protein</fullName>
    </submittedName>
</protein>
<proteinExistence type="predicted"/>
<evidence type="ECO:0000313" key="2">
    <source>
        <dbReference type="Proteomes" id="UP001595699"/>
    </source>
</evidence>
<keyword evidence="2" id="KW-1185">Reference proteome</keyword>
<organism evidence="1 2">
    <name type="scientific">Tenggerimyces flavus</name>
    <dbReference type="NCBI Taxonomy" id="1708749"/>
    <lineage>
        <taxon>Bacteria</taxon>
        <taxon>Bacillati</taxon>
        <taxon>Actinomycetota</taxon>
        <taxon>Actinomycetes</taxon>
        <taxon>Propionibacteriales</taxon>
        <taxon>Nocardioidaceae</taxon>
        <taxon>Tenggerimyces</taxon>
    </lineage>
</organism>
<evidence type="ECO:0000313" key="1">
    <source>
        <dbReference type="EMBL" id="MFC3762329.1"/>
    </source>
</evidence>
<name>A0ABV7YD92_9ACTN</name>
<dbReference type="Pfam" id="PF20120">
    <property type="entry name" value="DUF6510"/>
    <property type="match status" value="1"/>
</dbReference>
<gene>
    <name evidence="1" type="ORF">ACFOUW_15920</name>
</gene>
<dbReference type="Proteomes" id="UP001595699">
    <property type="component" value="Unassembled WGS sequence"/>
</dbReference>
<dbReference type="EMBL" id="JBHRZH010000013">
    <property type="protein sequence ID" value="MFC3762329.1"/>
    <property type="molecule type" value="Genomic_DNA"/>
</dbReference>
<reference evidence="2" key="1">
    <citation type="journal article" date="2019" name="Int. J. Syst. Evol. Microbiol.">
        <title>The Global Catalogue of Microorganisms (GCM) 10K type strain sequencing project: providing services to taxonomists for standard genome sequencing and annotation.</title>
        <authorList>
            <consortium name="The Broad Institute Genomics Platform"/>
            <consortium name="The Broad Institute Genome Sequencing Center for Infectious Disease"/>
            <person name="Wu L."/>
            <person name="Ma J."/>
        </authorList>
    </citation>
    <scope>NUCLEOTIDE SEQUENCE [LARGE SCALE GENOMIC DNA]</scope>
    <source>
        <strain evidence="2">CGMCC 4.7241</strain>
    </source>
</reference>